<dbReference type="RefSeq" id="WP_196834958.1">
    <property type="nucleotide sequence ID" value="NZ_JADOTZ010000001.1"/>
</dbReference>
<protein>
    <recommendedName>
        <fullName evidence="7">Glycosyltransferase</fullName>
    </recommendedName>
</protein>
<evidence type="ECO:0000259" key="4">
    <source>
        <dbReference type="Pfam" id="PF02709"/>
    </source>
</evidence>
<dbReference type="GO" id="GO:0016740">
    <property type="term" value="F:transferase activity"/>
    <property type="evidence" value="ECO:0007669"/>
    <property type="project" value="UniProtKB-KW"/>
</dbReference>
<evidence type="ECO:0000313" key="6">
    <source>
        <dbReference type="Proteomes" id="UP000625033"/>
    </source>
</evidence>
<feature type="domain" description="Galactosyltransferase C-terminal" evidence="4">
    <location>
        <begin position="163"/>
        <end position="220"/>
    </location>
</feature>
<dbReference type="InterPro" id="IPR001173">
    <property type="entry name" value="Glyco_trans_2-like"/>
</dbReference>
<dbReference type="EMBL" id="JADOTZ010000001">
    <property type="protein sequence ID" value="MBG6083536.1"/>
    <property type="molecule type" value="Genomic_DNA"/>
</dbReference>
<feature type="compositionally biased region" description="Low complexity" evidence="2">
    <location>
        <begin position="377"/>
        <end position="391"/>
    </location>
</feature>
<dbReference type="PANTHER" id="PTHR43179">
    <property type="entry name" value="RHAMNOSYLTRANSFERASE WBBL"/>
    <property type="match status" value="1"/>
</dbReference>
<dbReference type="Pfam" id="PF02709">
    <property type="entry name" value="Glyco_transf_7C"/>
    <property type="match status" value="1"/>
</dbReference>
<gene>
    <name evidence="5" type="ORF">IW252_000303</name>
</gene>
<comment type="caution">
    <text evidence="5">The sequence shown here is derived from an EMBL/GenBank/DDBJ whole genome shotgun (WGS) entry which is preliminary data.</text>
</comment>
<dbReference type="InterPro" id="IPR027791">
    <property type="entry name" value="Galactosyl_T_C"/>
</dbReference>
<keyword evidence="1" id="KW-0808">Transferase</keyword>
<dbReference type="Gene3D" id="3.90.550.10">
    <property type="entry name" value="Spore Coat Polysaccharide Biosynthesis Protein SpsA, Chain A"/>
    <property type="match status" value="1"/>
</dbReference>
<dbReference type="PANTHER" id="PTHR43179:SF7">
    <property type="entry name" value="RHAMNOSYLTRANSFERASE WBBL"/>
    <property type="match status" value="1"/>
</dbReference>
<dbReference type="Proteomes" id="UP000625033">
    <property type="component" value="Unassembled WGS sequence"/>
</dbReference>
<feature type="domain" description="Glycosyltransferase 2-like" evidence="3">
    <location>
        <begin position="28"/>
        <end position="123"/>
    </location>
</feature>
<keyword evidence="6" id="KW-1185">Reference proteome</keyword>
<evidence type="ECO:0008006" key="7">
    <source>
        <dbReference type="Google" id="ProtNLM"/>
    </source>
</evidence>
<sequence length="420" mass="46953">MTIELDHEATEGIELSVVYGFRNWDTQRLELSIRSVQASFGERQGEVIVVDYGSDDPDPAARVCSSTGARLVRIEDAPRWSRSRALNAGFAAARGRLLISTDADIIFSPHAMEGIHSWWLASPQSALFLQCRDLPSAATPADWESIDWGLIRRSARLRPRWGMGGMMAISREGLGRIRGFDERLHTYGREDMDLGWRAARAGYRTVWVEDERVAMYHLWHQPALQNPEISDAVKQAVRENRAIVDHERTWARNTDAWRYRLTDAPELLIETVPSASLVDLAEWLEEGPSFLWIGNAAAPVGALAAMEVAVAGAQFRDGVLLRADLCRRVVDRWSHRAGSGAFPYGKGRTAADLADEVRRAAGEAGLRWISGDAEKSTAAPPAETTRPAPAARRPRKALGHRRLQRIMRRALRRGLRRGKR</sequence>
<evidence type="ECO:0000313" key="5">
    <source>
        <dbReference type="EMBL" id="MBG6083536.1"/>
    </source>
</evidence>
<proteinExistence type="predicted"/>
<name>A0A931D9S8_9MICC</name>
<dbReference type="Pfam" id="PF00535">
    <property type="entry name" value="Glycos_transf_2"/>
    <property type="match status" value="1"/>
</dbReference>
<dbReference type="AlphaFoldDB" id="A0A931D9S8"/>
<evidence type="ECO:0000256" key="2">
    <source>
        <dbReference type="SAM" id="MobiDB-lite"/>
    </source>
</evidence>
<organism evidence="5 6">
    <name type="scientific">Zhihengliuella flava</name>
    <dbReference type="NCBI Taxonomy" id="1285193"/>
    <lineage>
        <taxon>Bacteria</taxon>
        <taxon>Bacillati</taxon>
        <taxon>Actinomycetota</taxon>
        <taxon>Actinomycetes</taxon>
        <taxon>Micrococcales</taxon>
        <taxon>Micrococcaceae</taxon>
        <taxon>Zhihengliuella</taxon>
    </lineage>
</organism>
<dbReference type="InterPro" id="IPR029044">
    <property type="entry name" value="Nucleotide-diphossugar_trans"/>
</dbReference>
<evidence type="ECO:0000259" key="3">
    <source>
        <dbReference type="Pfam" id="PF00535"/>
    </source>
</evidence>
<reference evidence="5" key="1">
    <citation type="submission" date="2020-11" db="EMBL/GenBank/DDBJ databases">
        <title>Sequencing the genomes of 1000 actinobacteria strains.</title>
        <authorList>
            <person name="Klenk H.-P."/>
        </authorList>
    </citation>
    <scope>NUCLEOTIDE SEQUENCE</scope>
    <source>
        <strain evidence="5">DSM 26152</strain>
    </source>
</reference>
<dbReference type="SUPFAM" id="SSF53448">
    <property type="entry name" value="Nucleotide-diphospho-sugar transferases"/>
    <property type="match status" value="1"/>
</dbReference>
<accession>A0A931D9S8</accession>
<feature type="region of interest" description="Disordered" evidence="2">
    <location>
        <begin position="370"/>
        <end position="399"/>
    </location>
</feature>
<evidence type="ECO:0000256" key="1">
    <source>
        <dbReference type="ARBA" id="ARBA00022679"/>
    </source>
</evidence>